<dbReference type="Gene3D" id="3.40.50.720">
    <property type="entry name" value="NAD(P)-binding Rossmann-like Domain"/>
    <property type="match status" value="1"/>
</dbReference>
<protein>
    <recommendedName>
        <fullName evidence="2">dTDP-4-dehydrorhamnose reductase</fullName>
        <ecNumber evidence="2">1.1.1.133</ecNumber>
    </recommendedName>
</protein>
<dbReference type="EMBL" id="PEVC01000061">
    <property type="protein sequence ID" value="PIV00187.1"/>
    <property type="molecule type" value="Genomic_DNA"/>
</dbReference>
<dbReference type="Proteomes" id="UP000229631">
    <property type="component" value="Unassembled WGS sequence"/>
</dbReference>
<keyword evidence="2" id="KW-0560">Oxidoreductase</keyword>
<evidence type="ECO:0000256" key="1">
    <source>
        <dbReference type="ARBA" id="ARBA00010944"/>
    </source>
</evidence>
<dbReference type="Gene3D" id="3.90.25.10">
    <property type="entry name" value="UDP-galactose 4-epimerase, domain 1"/>
    <property type="match status" value="1"/>
</dbReference>
<comment type="pathway">
    <text evidence="2">Carbohydrate biosynthesis; dTDP-L-rhamnose biosynthesis.</text>
</comment>
<comment type="similarity">
    <text evidence="1 2">Belongs to the dTDP-4-dehydrorhamnose reductase family.</text>
</comment>
<dbReference type="PANTHER" id="PTHR10491:SF4">
    <property type="entry name" value="METHIONINE ADENOSYLTRANSFERASE 2 SUBUNIT BETA"/>
    <property type="match status" value="1"/>
</dbReference>
<comment type="caution">
    <text evidence="4">The sequence shown here is derived from an EMBL/GenBank/DDBJ whole genome shotgun (WGS) entry which is preliminary data.</text>
</comment>
<dbReference type="SUPFAM" id="SSF51735">
    <property type="entry name" value="NAD(P)-binding Rossmann-fold domains"/>
    <property type="match status" value="1"/>
</dbReference>
<organism evidence="4 5">
    <name type="scientific">Candidatus Shapirobacteria bacterium CG03_land_8_20_14_0_80_39_12</name>
    <dbReference type="NCBI Taxonomy" id="1974879"/>
    <lineage>
        <taxon>Bacteria</taxon>
        <taxon>Candidatus Shapironibacteriota</taxon>
    </lineage>
</organism>
<dbReference type="UniPathway" id="UPA00124"/>
<feature type="domain" description="RmlD-like substrate binding" evidence="3">
    <location>
        <begin position="4"/>
        <end position="292"/>
    </location>
</feature>
<dbReference type="AlphaFoldDB" id="A0A2M7BAR2"/>
<dbReference type="GO" id="GO:0008831">
    <property type="term" value="F:dTDP-4-dehydrorhamnose reductase activity"/>
    <property type="evidence" value="ECO:0007669"/>
    <property type="project" value="UniProtKB-EC"/>
</dbReference>
<dbReference type="InterPro" id="IPR036291">
    <property type="entry name" value="NAD(P)-bd_dom_sf"/>
</dbReference>
<reference evidence="5" key="1">
    <citation type="submission" date="2017-09" db="EMBL/GenBank/DDBJ databases">
        <title>Depth-based differentiation of microbial function through sediment-hosted aquifers and enrichment of novel symbionts in the deep terrestrial subsurface.</title>
        <authorList>
            <person name="Probst A.J."/>
            <person name="Ladd B."/>
            <person name="Jarett J.K."/>
            <person name="Geller-Mcgrath D.E."/>
            <person name="Sieber C.M.K."/>
            <person name="Emerson J.B."/>
            <person name="Anantharaman K."/>
            <person name="Thomas B.C."/>
            <person name="Malmstrom R."/>
            <person name="Stieglmeier M."/>
            <person name="Klingl A."/>
            <person name="Woyke T."/>
            <person name="Ryan C.M."/>
            <person name="Banfield J.F."/>
        </authorList>
    </citation>
    <scope>NUCLEOTIDE SEQUENCE [LARGE SCALE GENOMIC DNA]</scope>
</reference>
<name>A0A2M7BAR2_9BACT</name>
<dbReference type="CDD" id="cd05254">
    <property type="entry name" value="dTDP_HR_like_SDR_e"/>
    <property type="match status" value="1"/>
</dbReference>
<comment type="function">
    <text evidence="2">Catalyzes the reduction of dTDP-6-deoxy-L-lyxo-4-hexulose to yield dTDP-L-rhamnose.</text>
</comment>
<accession>A0A2M7BAR2</accession>
<dbReference type="Pfam" id="PF04321">
    <property type="entry name" value="RmlD_sub_bind"/>
    <property type="match status" value="1"/>
</dbReference>
<keyword evidence="2" id="KW-0521">NADP</keyword>
<dbReference type="PANTHER" id="PTHR10491">
    <property type="entry name" value="DTDP-4-DEHYDRORHAMNOSE REDUCTASE"/>
    <property type="match status" value="1"/>
</dbReference>
<evidence type="ECO:0000313" key="5">
    <source>
        <dbReference type="Proteomes" id="UP000229631"/>
    </source>
</evidence>
<sequence>MKKKILGTGLIGLVGSRIVELLENQFDFEDLAFDQGFDITKRETIEEKIAFSSAGTLIHLAAFTDVNAAWKEKGDKDGNCYKINVLGTKNIADLCQKYSKQLIHFSTDFIFSGKKDGFYTEEDIPSPIEWYGETKYLAEGEVKNSGNKFCIVRIAFPFRAEFPTKPDLVRKIVEGLKNKTLYPQFSDQIITPTFIDDIAFGIGKIIEKKTEGIFHLTGSSCISPFELAQKIAEVFGLDKSLVKKGSLVDYMTNNPGVRPYQKNASLSNKKAEENLGIKMRTIDEALLEVKKQLNL</sequence>
<gene>
    <name evidence="4" type="ORF">COS54_03615</name>
</gene>
<dbReference type="InterPro" id="IPR005913">
    <property type="entry name" value="dTDP_dehydrorham_reduct"/>
</dbReference>
<dbReference type="EC" id="1.1.1.133" evidence="2"/>
<proteinExistence type="inferred from homology"/>
<evidence type="ECO:0000259" key="3">
    <source>
        <dbReference type="Pfam" id="PF04321"/>
    </source>
</evidence>
<dbReference type="GO" id="GO:0019305">
    <property type="term" value="P:dTDP-rhamnose biosynthetic process"/>
    <property type="evidence" value="ECO:0007669"/>
    <property type="project" value="UniProtKB-UniPathway"/>
</dbReference>
<dbReference type="InterPro" id="IPR029903">
    <property type="entry name" value="RmlD-like-bd"/>
</dbReference>
<evidence type="ECO:0000256" key="2">
    <source>
        <dbReference type="RuleBase" id="RU364082"/>
    </source>
</evidence>
<evidence type="ECO:0000313" key="4">
    <source>
        <dbReference type="EMBL" id="PIV00187.1"/>
    </source>
</evidence>